<feature type="site" description="Participates in a stacking interaction with the thymidine ring of dTDP-4-oxo-6-deoxyglucose" evidence="7">
    <location>
        <position position="137"/>
    </location>
</feature>
<dbReference type="InterPro" id="IPR011051">
    <property type="entry name" value="RmlC_Cupin_sf"/>
</dbReference>
<gene>
    <name evidence="9" type="ORF">C8D82_104132</name>
</gene>
<evidence type="ECO:0000256" key="7">
    <source>
        <dbReference type="PIRSR" id="PIRSR600888-3"/>
    </source>
</evidence>
<comment type="function">
    <text evidence="2 8">Catalyzes the epimerization of the C3' and C5'positions of dTDP-6-deoxy-D-xylo-4-hexulose, forming dTDP-6-deoxy-L-lyxo-4-hexulose.</text>
</comment>
<proteinExistence type="inferred from homology"/>
<dbReference type="Proteomes" id="UP000245959">
    <property type="component" value="Unassembled WGS sequence"/>
</dbReference>
<keyword evidence="8" id="KW-0413">Isomerase</keyword>
<dbReference type="UniPathway" id="UPA00124"/>
<sequence length="184" mass="20742">MKFLETAIAGVKVIEPRLFGDSRGYFFEAYRKDLFAGAGIDARFIQDNESFSTGGVLRGLHYQIPPYTQAKLVRVVSGRVLDVVVDIRLGSPTFGKHVAIELSGESKRQLFLPRGMAHGFAVLSPEAVFVYKCDNFYCPASERCIRFDDPALGIDWRLPPETVKLSPRDRRGVLFKDAELFEEY</sequence>
<feature type="binding site" evidence="6">
    <location>
        <position position="71"/>
    </location>
    <ligand>
        <name>substrate</name>
    </ligand>
</feature>
<feature type="binding site" evidence="6">
    <location>
        <position position="118"/>
    </location>
    <ligand>
        <name>substrate</name>
    </ligand>
</feature>
<evidence type="ECO:0000256" key="5">
    <source>
        <dbReference type="PIRSR" id="PIRSR600888-1"/>
    </source>
</evidence>
<dbReference type="InterPro" id="IPR000888">
    <property type="entry name" value="RmlC-like"/>
</dbReference>
<dbReference type="GO" id="GO:0019305">
    <property type="term" value="P:dTDP-rhamnose biosynthetic process"/>
    <property type="evidence" value="ECO:0007669"/>
    <property type="project" value="UniProtKB-UniRule"/>
</dbReference>
<dbReference type="AlphaFoldDB" id="A0A2U1B8Y4"/>
<evidence type="ECO:0000256" key="4">
    <source>
        <dbReference type="ARBA" id="ARBA00019595"/>
    </source>
</evidence>
<feature type="binding site" evidence="6">
    <location>
        <position position="164"/>
    </location>
    <ligand>
        <name>substrate</name>
    </ligand>
</feature>
<dbReference type="OrthoDB" id="9800680at2"/>
<dbReference type="GeneID" id="78294300"/>
<feature type="active site" description="Proton donor" evidence="5">
    <location>
        <position position="131"/>
    </location>
</feature>
<feature type="active site" description="Proton acceptor" evidence="5">
    <location>
        <position position="61"/>
    </location>
</feature>
<evidence type="ECO:0000256" key="2">
    <source>
        <dbReference type="ARBA" id="ARBA00001997"/>
    </source>
</evidence>
<reference evidence="9 10" key="1">
    <citation type="submission" date="2018-04" db="EMBL/GenBank/DDBJ databases">
        <title>Genomic Encyclopedia of Type Strains, Phase IV (KMG-IV): sequencing the most valuable type-strain genomes for metagenomic binning, comparative biology and taxonomic classification.</title>
        <authorList>
            <person name="Goeker M."/>
        </authorList>
    </citation>
    <scope>NUCLEOTIDE SEQUENCE [LARGE SCALE GENOMIC DNA]</scope>
    <source>
        <strain evidence="9 10">DSM 14823</strain>
    </source>
</reference>
<comment type="caution">
    <text evidence="9">The sequence shown here is derived from an EMBL/GenBank/DDBJ whole genome shotgun (WGS) entry which is preliminary data.</text>
</comment>
<comment type="subunit">
    <text evidence="8">Homodimer.</text>
</comment>
<dbReference type="GO" id="GO:0008830">
    <property type="term" value="F:dTDP-4-dehydrorhamnose 3,5-epimerase activity"/>
    <property type="evidence" value="ECO:0007669"/>
    <property type="project" value="UniProtKB-UniRule"/>
</dbReference>
<dbReference type="RefSeq" id="WP_116882976.1">
    <property type="nucleotide sequence ID" value="NZ_CABMMC010000008.1"/>
</dbReference>
<dbReference type="Gene3D" id="2.60.120.10">
    <property type="entry name" value="Jelly Rolls"/>
    <property type="match status" value="1"/>
</dbReference>
<dbReference type="Pfam" id="PF00908">
    <property type="entry name" value="dTDP_sugar_isom"/>
    <property type="match status" value="1"/>
</dbReference>
<dbReference type="GO" id="GO:0005829">
    <property type="term" value="C:cytosol"/>
    <property type="evidence" value="ECO:0007669"/>
    <property type="project" value="TreeGrafter"/>
</dbReference>
<feature type="binding site" evidence="6">
    <location>
        <begin position="46"/>
        <end position="48"/>
    </location>
    <ligand>
        <name>substrate</name>
    </ligand>
</feature>
<evidence type="ECO:0000313" key="9">
    <source>
        <dbReference type="EMBL" id="PVY44987.1"/>
    </source>
</evidence>
<feature type="binding site" evidence="6">
    <location>
        <position position="28"/>
    </location>
    <ligand>
        <name>substrate</name>
    </ligand>
</feature>
<dbReference type="PANTHER" id="PTHR21047">
    <property type="entry name" value="DTDP-6-DEOXY-D-GLUCOSE-3,5 EPIMERASE"/>
    <property type="match status" value="1"/>
</dbReference>
<feature type="binding site" evidence="6">
    <location>
        <position position="23"/>
    </location>
    <ligand>
        <name>substrate</name>
    </ligand>
</feature>
<name>A0A2U1B8Y4_9BACT</name>
<evidence type="ECO:0000313" key="10">
    <source>
        <dbReference type="Proteomes" id="UP000245959"/>
    </source>
</evidence>
<dbReference type="GO" id="GO:0000271">
    <property type="term" value="P:polysaccharide biosynthetic process"/>
    <property type="evidence" value="ECO:0007669"/>
    <property type="project" value="TreeGrafter"/>
</dbReference>
<comment type="similarity">
    <text evidence="8">Belongs to the dTDP-4-dehydrorhamnose 3,5-epimerase family.</text>
</comment>
<dbReference type="PANTHER" id="PTHR21047:SF2">
    <property type="entry name" value="THYMIDINE DIPHOSPHO-4-KETO-RHAMNOSE 3,5-EPIMERASE"/>
    <property type="match status" value="1"/>
</dbReference>
<protein>
    <recommendedName>
        <fullName evidence="4 8">dTDP-4-dehydrorhamnose 3,5-epimerase</fullName>
        <ecNumber evidence="3 8">5.1.3.13</ecNumber>
    </recommendedName>
    <alternativeName>
        <fullName evidence="8">Thymidine diphospho-4-keto-rhamnose 3,5-epimerase</fullName>
    </alternativeName>
</protein>
<evidence type="ECO:0000256" key="3">
    <source>
        <dbReference type="ARBA" id="ARBA00012098"/>
    </source>
</evidence>
<dbReference type="CDD" id="cd00438">
    <property type="entry name" value="cupin_RmlC"/>
    <property type="match status" value="1"/>
</dbReference>
<organism evidence="9 10">
    <name type="scientific">Victivallis vadensis</name>
    <dbReference type="NCBI Taxonomy" id="172901"/>
    <lineage>
        <taxon>Bacteria</taxon>
        <taxon>Pseudomonadati</taxon>
        <taxon>Lentisphaerota</taxon>
        <taxon>Lentisphaeria</taxon>
        <taxon>Victivallales</taxon>
        <taxon>Victivallaceae</taxon>
        <taxon>Victivallis</taxon>
    </lineage>
</organism>
<dbReference type="EC" id="5.1.3.13" evidence="3 8"/>
<evidence type="ECO:0000256" key="6">
    <source>
        <dbReference type="PIRSR" id="PIRSR600888-2"/>
    </source>
</evidence>
<feature type="binding site" evidence="6">
    <location>
        <position position="58"/>
    </location>
    <ligand>
        <name>substrate</name>
    </ligand>
</feature>
<dbReference type="InterPro" id="IPR014710">
    <property type="entry name" value="RmlC-like_jellyroll"/>
</dbReference>
<dbReference type="EMBL" id="QEKH01000004">
    <property type="protein sequence ID" value="PVY44987.1"/>
    <property type="molecule type" value="Genomic_DNA"/>
</dbReference>
<comment type="catalytic activity">
    <reaction evidence="1 8">
        <text>dTDP-4-dehydro-6-deoxy-alpha-D-glucose = dTDP-4-dehydro-beta-L-rhamnose</text>
        <dbReference type="Rhea" id="RHEA:16969"/>
        <dbReference type="ChEBI" id="CHEBI:57649"/>
        <dbReference type="ChEBI" id="CHEBI:62830"/>
        <dbReference type="EC" id="5.1.3.13"/>
    </reaction>
</comment>
<dbReference type="NCBIfam" id="TIGR01221">
    <property type="entry name" value="rmlC"/>
    <property type="match status" value="1"/>
</dbReference>
<keyword evidence="10" id="KW-1185">Reference proteome</keyword>
<evidence type="ECO:0000256" key="8">
    <source>
        <dbReference type="RuleBase" id="RU364069"/>
    </source>
</evidence>
<evidence type="ECO:0000256" key="1">
    <source>
        <dbReference type="ARBA" id="ARBA00001298"/>
    </source>
</evidence>
<accession>A0A2U1B8Y4</accession>
<dbReference type="SUPFAM" id="SSF51182">
    <property type="entry name" value="RmlC-like cupins"/>
    <property type="match status" value="1"/>
</dbReference>
<feature type="binding site" evidence="6">
    <location>
        <position position="142"/>
    </location>
    <ligand>
        <name>substrate</name>
    </ligand>
</feature>
<comment type="pathway">
    <text evidence="8">Carbohydrate biosynthesis; dTDP-L-rhamnose biosynthesis.</text>
</comment>